<dbReference type="InterPro" id="IPR007197">
    <property type="entry name" value="rSAM"/>
</dbReference>
<dbReference type="Proteomes" id="UP000269883">
    <property type="component" value="Chromosome"/>
</dbReference>
<name>A0A2Z6B3J8_9BACT</name>
<dbReference type="InterPro" id="IPR058240">
    <property type="entry name" value="rSAM_sf"/>
</dbReference>
<gene>
    <name evidence="7" type="ORF">DFE_3335</name>
</gene>
<evidence type="ECO:0000256" key="5">
    <source>
        <dbReference type="ARBA" id="ARBA00023014"/>
    </source>
</evidence>
<dbReference type="GO" id="GO:0046872">
    <property type="term" value="F:metal ion binding"/>
    <property type="evidence" value="ECO:0007669"/>
    <property type="project" value="UniProtKB-KW"/>
</dbReference>
<protein>
    <submittedName>
        <fullName evidence="7">Radical SAM domain-containing protein</fullName>
    </submittedName>
</protein>
<dbReference type="SFLD" id="SFLDS00029">
    <property type="entry name" value="Radical_SAM"/>
    <property type="match status" value="1"/>
</dbReference>
<dbReference type="PROSITE" id="PS51918">
    <property type="entry name" value="RADICAL_SAM"/>
    <property type="match status" value="1"/>
</dbReference>
<dbReference type="RefSeq" id="WP_126381122.1">
    <property type="nucleotide sequence ID" value="NZ_AP017378.1"/>
</dbReference>
<reference evidence="7 8" key="1">
    <citation type="journal article" date="2018" name="Sci. Adv.">
        <title>Multi-heme cytochromes provide a pathway for survival in energy-limited environments.</title>
        <authorList>
            <person name="Deng X."/>
            <person name="Dohmae N."/>
            <person name="Nealson K.H."/>
            <person name="Hashimoto K."/>
            <person name="Okamoto A."/>
        </authorList>
    </citation>
    <scope>NUCLEOTIDE SEQUENCE [LARGE SCALE GENOMIC DNA]</scope>
    <source>
        <strain evidence="7 8">IS5</strain>
    </source>
</reference>
<evidence type="ECO:0000256" key="3">
    <source>
        <dbReference type="ARBA" id="ARBA00022723"/>
    </source>
</evidence>
<dbReference type="SUPFAM" id="SSF102114">
    <property type="entry name" value="Radical SAM enzymes"/>
    <property type="match status" value="1"/>
</dbReference>
<comment type="cofactor">
    <cofactor evidence="1">
        <name>[4Fe-4S] cluster</name>
        <dbReference type="ChEBI" id="CHEBI:49883"/>
    </cofactor>
</comment>
<keyword evidence="2" id="KW-0949">S-adenosyl-L-methionine</keyword>
<keyword evidence="4" id="KW-0408">Iron</keyword>
<keyword evidence="5" id="KW-0411">Iron-sulfur</keyword>
<keyword evidence="8" id="KW-1185">Reference proteome</keyword>
<dbReference type="Pfam" id="PF04055">
    <property type="entry name" value="Radical_SAM"/>
    <property type="match status" value="1"/>
</dbReference>
<evidence type="ECO:0000256" key="1">
    <source>
        <dbReference type="ARBA" id="ARBA00001966"/>
    </source>
</evidence>
<dbReference type="EMBL" id="AP017378">
    <property type="protein sequence ID" value="BBD10061.1"/>
    <property type="molecule type" value="Genomic_DNA"/>
</dbReference>
<keyword evidence="3" id="KW-0479">Metal-binding</keyword>
<dbReference type="KEGG" id="dfl:DFE_3335"/>
<dbReference type="GO" id="GO:0051536">
    <property type="term" value="F:iron-sulfur cluster binding"/>
    <property type="evidence" value="ECO:0007669"/>
    <property type="project" value="UniProtKB-KW"/>
</dbReference>
<evidence type="ECO:0000259" key="6">
    <source>
        <dbReference type="PROSITE" id="PS51918"/>
    </source>
</evidence>
<evidence type="ECO:0000313" key="8">
    <source>
        <dbReference type="Proteomes" id="UP000269883"/>
    </source>
</evidence>
<evidence type="ECO:0000256" key="4">
    <source>
        <dbReference type="ARBA" id="ARBA00023004"/>
    </source>
</evidence>
<dbReference type="OrthoDB" id="5405220at2"/>
<dbReference type="Gene3D" id="3.20.20.70">
    <property type="entry name" value="Aldolase class I"/>
    <property type="match status" value="1"/>
</dbReference>
<proteinExistence type="predicted"/>
<dbReference type="AlphaFoldDB" id="A0A2Z6B3J8"/>
<feature type="domain" description="Radical SAM core" evidence="6">
    <location>
        <begin position="53"/>
        <end position="271"/>
    </location>
</feature>
<evidence type="ECO:0000313" key="7">
    <source>
        <dbReference type="EMBL" id="BBD10061.1"/>
    </source>
</evidence>
<dbReference type="InterPro" id="IPR013785">
    <property type="entry name" value="Aldolase_TIM"/>
</dbReference>
<accession>A0A2Z6B3J8</accession>
<dbReference type="CDD" id="cd01335">
    <property type="entry name" value="Radical_SAM"/>
    <property type="match status" value="1"/>
</dbReference>
<organism evidence="7 8">
    <name type="scientific">Desulfovibrio ferrophilus</name>
    <dbReference type="NCBI Taxonomy" id="241368"/>
    <lineage>
        <taxon>Bacteria</taxon>
        <taxon>Pseudomonadati</taxon>
        <taxon>Thermodesulfobacteriota</taxon>
        <taxon>Desulfovibrionia</taxon>
        <taxon>Desulfovibrionales</taxon>
        <taxon>Desulfovibrionaceae</taxon>
        <taxon>Desulfovibrio</taxon>
    </lineage>
</organism>
<sequence>MNIQDIIKQSKNAEPFSKAQLCDMLALSPQSPESYLLMAEAKRISREVTGDKLEVHGQFALNLAPCPKNCMYCSFAVKNKIFTKVTELTIQEAIDSAQVLEAAGCNAVYMMVTANYKFGKLLEMTQEVRASLKPDTILIGNVPDQDTKTARQLKDAGLNGVYHALRLREGIDTGLDPEARKASMRAFQEAGLVVGTCVEPVGPEHNNEEIADLILYTGSLDPAYSGAARRIPIPGTEMFARGTISELRMAQIVAITRLGLPRTVLGNCTHEPYSLGAAAGASLLWAEIGANPRDIKEKTEEGRGFTPKRCTEIFIDADCGVLEGPSAYYSKSPLPEAK</sequence>
<evidence type="ECO:0000256" key="2">
    <source>
        <dbReference type="ARBA" id="ARBA00022691"/>
    </source>
</evidence>
<dbReference type="GO" id="GO:0003824">
    <property type="term" value="F:catalytic activity"/>
    <property type="evidence" value="ECO:0007669"/>
    <property type="project" value="InterPro"/>
</dbReference>